<evidence type="ECO:0000313" key="7">
    <source>
        <dbReference type="EMBL" id="BBA41986.1"/>
    </source>
</evidence>
<dbReference type="InterPro" id="IPR020846">
    <property type="entry name" value="MFS_dom"/>
</dbReference>
<accession>A0A250LBQ9</accession>
<dbReference type="PROSITE" id="PS00217">
    <property type="entry name" value="SUGAR_TRANSPORT_2"/>
    <property type="match status" value="1"/>
</dbReference>
<evidence type="ECO:0000256" key="2">
    <source>
        <dbReference type="ARBA" id="ARBA00022692"/>
    </source>
</evidence>
<dbReference type="GO" id="GO:0046943">
    <property type="term" value="F:carboxylic acid transmembrane transporter activity"/>
    <property type="evidence" value="ECO:0007669"/>
    <property type="project" value="TreeGrafter"/>
</dbReference>
<dbReference type="AlphaFoldDB" id="A0A250LBQ9"/>
<dbReference type="PANTHER" id="PTHR23508">
    <property type="entry name" value="CARBOXYLIC ACID TRANSPORTER PROTEIN HOMOLOG"/>
    <property type="match status" value="1"/>
</dbReference>
<gene>
    <name evidence="7" type="ORF">BCCH1_44560</name>
</gene>
<keyword evidence="3 5" id="KW-1133">Transmembrane helix</keyword>
<dbReference type="Pfam" id="PF07690">
    <property type="entry name" value="MFS_1"/>
    <property type="match status" value="1"/>
</dbReference>
<protein>
    <submittedName>
        <fullName evidence="7">MFS transporter</fullName>
    </submittedName>
</protein>
<feature type="transmembrane region" description="Helical" evidence="5">
    <location>
        <begin position="291"/>
        <end position="308"/>
    </location>
</feature>
<feature type="domain" description="Major facilitator superfamily (MFS) profile" evidence="6">
    <location>
        <begin position="24"/>
        <end position="405"/>
    </location>
</feature>
<dbReference type="Pfam" id="PF00083">
    <property type="entry name" value="Sugar_tr"/>
    <property type="match status" value="1"/>
</dbReference>
<reference evidence="7" key="1">
    <citation type="journal article" date="2016" name="Biosci. Biotechnol. Biochem.">
        <title>Bioconversion of AHX to AOH by resting cells of Burkholderia contaminans CH-1.</title>
        <authorList>
            <person name="Choi J.H."/>
            <person name="Kikuchi A."/>
            <person name="Pumkaeo P."/>
            <person name="Hirai H."/>
            <person name="Tokuyama S."/>
            <person name="Kawagishi H."/>
        </authorList>
    </citation>
    <scope>NUCLEOTIDE SEQUENCE</scope>
    <source>
        <strain evidence="7">CH-1</strain>
    </source>
</reference>
<dbReference type="InterPro" id="IPR005829">
    <property type="entry name" value="Sugar_transporter_CS"/>
</dbReference>
<feature type="transmembrane region" description="Helical" evidence="5">
    <location>
        <begin position="147"/>
        <end position="170"/>
    </location>
</feature>
<feature type="transmembrane region" description="Helical" evidence="5">
    <location>
        <begin position="379"/>
        <end position="400"/>
    </location>
</feature>
<dbReference type="PROSITE" id="PS50850">
    <property type="entry name" value="MFS"/>
    <property type="match status" value="1"/>
</dbReference>
<feature type="transmembrane region" description="Helical" evidence="5">
    <location>
        <begin position="24"/>
        <end position="45"/>
    </location>
</feature>
<evidence type="ECO:0000256" key="1">
    <source>
        <dbReference type="ARBA" id="ARBA00004141"/>
    </source>
</evidence>
<evidence type="ECO:0000256" key="4">
    <source>
        <dbReference type="ARBA" id="ARBA00023136"/>
    </source>
</evidence>
<evidence type="ECO:0000259" key="6">
    <source>
        <dbReference type="PROSITE" id="PS50850"/>
    </source>
</evidence>
<feature type="transmembrane region" description="Helical" evidence="5">
    <location>
        <begin position="57"/>
        <end position="79"/>
    </location>
</feature>
<evidence type="ECO:0000256" key="3">
    <source>
        <dbReference type="ARBA" id="ARBA00022989"/>
    </source>
</evidence>
<dbReference type="Gene3D" id="1.20.1250.20">
    <property type="entry name" value="MFS general substrate transporter like domains"/>
    <property type="match status" value="2"/>
</dbReference>
<feature type="transmembrane region" description="Helical" evidence="5">
    <location>
        <begin position="261"/>
        <end position="279"/>
    </location>
</feature>
<dbReference type="InterPro" id="IPR036259">
    <property type="entry name" value="MFS_trans_sf"/>
</dbReference>
<dbReference type="InterPro" id="IPR011701">
    <property type="entry name" value="MFS"/>
</dbReference>
<organism evidence="7">
    <name type="scientific">Burkholderia contaminans</name>
    <dbReference type="NCBI Taxonomy" id="488447"/>
    <lineage>
        <taxon>Bacteria</taxon>
        <taxon>Pseudomonadati</taxon>
        <taxon>Pseudomonadota</taxon>
        <taxon>Betaproteobacteria</taxon>
        <taxon>Burkholderiales</taxon>
        <taxon>Burkholderiaceae</taxon>
        <taxon>Burkholderia</taxon>
        <taxon>Burkholderia cepacia complex</taxon>
    </lineage>
</organism>
<dbReference type="SUPFAM" id="SSF103473">
    <property type="entry name" value="MFS general substrate transporter"/>
    <property type="match status" value="1"/>
</dbReference>
<comment type="subcellular location">
    <subcellularLocation>
        <location evidence="1">Membrane</location>
        <topology evidence="1">Multi-pass membrane protein</topology>
    </subcellularLocation>
</comment>
<dbReference type="EMBL" id="AP018358">
    <property type="protein sequence ID" value="BBA41986.1"/>
    <property type="molecule type" value="Genomic_DNA"/>
</dbReference>
<proteinExistence type="predicted"/>
<dbReference type="GO" id="GO:0005886">
    <property type="term" value="C:plasma membrane"/>
    <property type="evidence" value="ECO:0007669"/>
    <property type="project" value="TreeGrafter"/>
</dbReference>
<name>A0A250LBQ9_9BURK</name>
<reference evidence="7" key="2">
    <citation type="journal article" date="2017" name="Genome Announc.">
        <title>High-Quality Draft Genome Sequence of Burkholderia contaminans CH-1, a Gram-Negative Bacterium That Metabolizes 2-Azahypoxanthine, a Plant Growth-Regulating Compound.</title>
        <authorList>
            <person name="Choi J.-H."/>
            <person name="Sugiura H."/>
            <person name="Moriuchi R."/>
            <person name="Kawagishi H."/>
            <person name="Dohra H."/>
        </authorList>
    </citation>
    <scope>NUCLEOTIDE SEQUENCE</scope>
    <source>
        <strain evidence="7">CH-1</strain>
    </source>
</reference>
<evidence type="ECO:0000256" key="5">
    <source>
        <dbReference type="SAM" id="Phobius"/>
    </source>
</evidence>
<dbReference type="PANTHER" id="PTHR23508:SF10">
    <property type="entry name" value="CARBOXYLIC ACID TRANSPORTER PROTEIN HOMOLOG"/>
    <property type="match status" value="1"/>
</dbReference>
<keyword evidence="2 5" id="KW-0812">Transmembrane</keyword>
<dbReference type="InterPro" id="IPR005828">
    <property type="entry name" value="MFS_sugar_transport-like"/>
</dbReference>
<dbReference type="CDD" id="cd17316">
    <property type="entry name" value="MFS_SV2_like"/>
    <property type="match status" value="1"/>
</dbReference>
<sequence length="420" mass="45615">MHNVSAQANEETSDMSWTREQRNVTIAAYLGWTLDAFDFFLMVFVLKDIAAEFGSTIPAVAFALTLTLAMRPLGALIFGRLADRFGRRPTLMVNIACYSLLELASGFAPSLTALLVLRALFGVAMGGEWGVGSALTMETVPTHARGFVSGLLQAGYPSGYLLASVVFGLFYQYIGWRGMFMVGVLPALLVLYVRSHVPESPAWKQMEKRPRPSLGSTLKQNWKLTIYAIVLMTAFNFFSHGTQDLYPTFLREQHHFDPHTVSWITIVLNIGAIVGGLSFGAISERIGRRRAIFIAALIALPVLPLWAFSSGPVALAAGAFLMQISVQGAWGVIPVHLNEISPDEIRATFPGVVYQLGNLLASGNATMQASLAVSNHNNYGFALALVAGIVAVVIAVLILFSRERRGIDMTQSVNTRSTVA</sequence>
<feature type="transmembrane region" description="Helical" evidence="5">
    <location>
        <begin position="224"/>
        <end position="241"/>
    </location>
</feature>
<keyword evidence="4 5" id="KW-0472">Membrane</keyword>